<evidence type="ECO:0000256" key="1">
    <source>
        <dbReference type="ARBA" id="ARBA00009097"/>
    </source>
</evidence>
<protein>
    <submittedName>
        <fullName evidence="4">Protein FAM76A</fullName>
    </submittedName>
</protein>
<dbReference type="GO" id="GO:0016607">
    <property type="term" value="C:nuclear speck"/>
    <property type="evidence" value="ECO:0007669"/>
    <property type="project" value="TreeGrafter"/>
</dbReference>
<accession>A0A6A4VN13</accession>
<keyword evidence="5" id="KW-1185">Reference proteome</keyword>
<feature type="compositionally biased region" description="Basic and acidic residues" evidence="3">
    <location>
        <begin position="142"/>
        <end position="153"/>
    </location>
</feature>
<dbReference type="Pfam" id="PF16046">
    <property type="entry name" value="FAM76"/>
    <property type="match status" value="2"/>
</dbReference>
<gene>
    <name evidence="4" type="primary">FAM76A</name>
    <name evidence="4" type="ORF">FJT64_009840</name>
</gene>
<dbReference type="OrthoDB" id="3689at2759"/>
<dbReference type="Proteomes" id="UP000440578">
    <property type="component" value="Unassembled WGS sequence"/>
</dbReference>
<evidence type="ECO:0000313" key="4">
    <source>
        <dbReference type="EMBL" id="KAF0292112.1"/>
    </source>
</evidence>
<sequence length="257" mass="28589">MVKAHGKPTACDYCNVIAAFIGSRCQRCANSEKRYGPPQACEQCKQKCAFDRKDPEDKKKVDAASGADPSGSSPDQITVDGKLLCWLCTLSYKRALAKTKSTDPARHTHVKLGKNQEKRKPKYYVSKRPDRPDVTRQPLEGSEPKKARKDEQSDHVVAMTQLREEIASLQRQLQLKNQQMLGKDKEICELKAKNLRNEQDIRRKMNDQQKAHEAKVETLQGRIRSLSKEVAALSKRSKAGGGSALASADSASNSPLV</sequence>
<comment type="caution">
    <text evidence="4">The sequence shown here is derived from an EMBL/GenBank/DDBJ whole genome shotgun (WGS) entry which is preliminary data.</text>
</comment>
<dbReference type="PANTHER" id="PTHR46176">
    <property type="entry name" value="LD21662P"/>
    <property type="match status" value="1"/>
</dbReference>
<dbReference type="EMBL" id="VIIS01001836">
    <property type="protein sequence ID" value="KAF0292112.1"/>
    <property type="molecule type" value="Genomic_DNA"/>
</dbReference>
<feature type="compositionally biased region" description="Low complexity" evidence="3">
    <location>
        <begin position="244"/>
        <end position="257"/>
    </location>
</feature>
<evidence type="ECO:0000256" key="3">
    <source>
        <dbReference type="SAM" id="MobiDB-lite"/>
    </source>
</evidence>
<evidence type="ECO:0000313" key="5">
    <source>
        <dbReference type="Proteomes" id="UP000440578"/>
    </source>
</evidence>
<comment type="similarity">
    <text evidence="1">Belongs to the FAM76 family.</text>
</comment>
<feature type="region of interest" description="Disordered" evidence="3">
    <location>
        <begin position="232"/>
        <end position="257"/>
    </location>
</feature>
<feature type="compositionally biased region" description="Low complexity" evidence="3">
    <location>
        <begin position="63"/>
        <end position="75"/>
    </location>
</feature>
<feature type="compositionally biased region" description="Basic residues" evidence="3">
    <location>
        <begin position="107"/>
        <end position="122"/>
    </location>
</feature>
<organism evidence="4 5">
    <name type="scientific">Amphibalanus amphitrite</name>
    <name type="common">Striped barnacle</name>
    <name type="synonym">Balanus amphitrite</name>
    <dbReference type="NCBI Taxonomy" id="1232801"/>
    <lineage>
        <taxon>Eukaryota</taxon>
        <taxon>Metazoa</taxon>
        <taxon>Ecdysozoa</taxon>
        <taxon>Arthropoda</taxon>
        <taxon>Crustacea</taxon>
        <taxon>Multicrustacea</taxon>
        <taxon>Cirripedia</taxon>
        <taxon>Thoracica</taxon>
        <taxon>Thoracicalcarea</taxon>
        <taxon>Balanomorpha</taxon>
        <taxon>Balanoidea</taxon>
        <taxon>Balanidae</taxon>
        <taxon>Amphibalaninae</taxon>
        <taxon>Amphibalanus</taxon>
    </lineage>
</organism>
<feature type="region of interest" description="Disordered" evidence="3">
    <location>
        <begin position="99"/>
        <end position="153"/>
    </location>
</feature>
<feature type="compositionally biased region" description="Basic and acidic residues" evidence="3">
    <location>
        <begin position="53"/>
        <end position="62"/>
    </location>
</feature>
<evidence type="ECO:0000256" key="2">
    <source>
        <dbReference type="ARBA" id="ARBA00023054"/>
    </source>
</evidence>
<dbReference type="PANTHER" id="PTHR46176:SF1">
    <property type="entry name" value="LD21662P"/>
    <property type="match status" value="1"/>
</dbReference>
<dbReference type="AlphaFoldDB" id="A0A6A4VN13"/>
<dbReference type="InterPro" id="IPR032017">
    <property type="entry name" value="FAM76"/>
</dbReference>
<keyword evidence="2" id="KW-0175">Coiled coil</keyword>
<feature type="region of interest" description="Disordered" evidence="3">
    <location>
        <begin position="53"/>
        <end position="75"/>
    </location>
</feature>
<proteinExistence type="inferred from homology"/>
<name>A0A6A4VN13_AMPAM</name>
<reference evidence="4 5" key="1">
    <citation type="submission" date="2019-07" db="EMBL/GenBank/DDBJ databases">
        <title>Draft genome assembly of a fouling barnacle, Amphibalanus amphitrite (Darwin, 1854): The first reference genome for Thecostraca.</title>
        <authorList>
            <person name="Kim W."/>
        </authorList>
    </citation>
    <scope>NUCLEOTIDE SEQUENCE [LARGE SCALE GENOMIC DNA]</scope>
    <source>
        <strain evidence="4">SNU_AA5</strain>
        <tissue evidence="4">Soma without cirri and trophi</tissue>
    </source>
</reference>